<evidence type="ECO:0000256" key="1">
    <source>
        <dbReference type="ARBA" id="ARBA00022729"/>
    </source>
</evidence>
<feature type="domain" description="YSIRK Gram-positive signal peptide" evidence="2">
    <location>
        <begin position="4"/>
        <end position="27"/>
    </location>
</feature>
<sequence>MKRDRKQRFSIRKFSMGTGSILLGFTILQQ</sequence>
<dbReference type="Proteomes" id="UP001159200">
    <property type="component" value="Unassembled WGS sequence"/>
</dbReference>
<dbReference type="RefSeq" id="WP_150890067.1">
    <property type="nucleotide sequence ID" value="NZ_JAROYJ010000018.1"/>
</dbReference>
<evidence type="ECO:0000259" key="2">
    <source>
        <dbReference type="Pfam" id="PF04650"/>
    </source>
</evidence>
<gene>
    <name evidence="3" type="ORF">P5X59_11295</name>
</gene>
<proteinExistence type="predicted"/>
<dbReference type="NCBIfam" id="TIGR01168">
    <property type="entry name" value="YSIRK_signal"/>
    <property type="match status" value="1"/>
</dbReference>
<dbReference type="InterPro" id="IPR005877">
    <property type="entry name" value="YSIRK_signal_dom"/>
</dbReference>
<dbReference type="Pfam" id="PF04650">
    <property type="entry name" value="YSIRK_signal"/>
    <property type="match status" value="1"/>
</dbReference>
<comment type="caution">
    <text evidence="3">The sequence shown here is derived from an EMBL/GenBank/DDBJ whole genome shotgun (WGS) entry which is preliminary data.</text>
</comment>
<keyword evidence="4" id="KW-1185">Reference proteome</keyword>
<keyword evidence="1" id="KW-0732">Signal</keyword>
<dbReference type="EMBL" id="JAROYR010000020">
    <property type="protein sequence ID" value="MDH5158890.1"/>
    <property type="molecule type" value="Genomic_DNA"/>
</dbReference>
<protein>
    <submittedName>
        <fullName evidence="3">YSIRK-type signal peptide-containing protein</fullName>
    </submittedName>
</protein>
<accession>A0ABT6J2Y5</accession>
<evidence type="ECO:0000313" key="4">
    <source>
        <dbReference type="Proteomes" id="UP001159200"/>
    </source>
</evidence>
<reference evidence="3 4" key="1">
    <citation type="submission" date="2023-03" db="EMBL/GenBank/DDBJ databases">
        <title>Bacterial isolates from washroom surfaces on a university campus.</title>
        <authorList>
            <person name="Holman D.B."/>
            <person name="Gzyl K.E."/>
            <person name="Taheri A.E."/>
        </authorList>
    </citation>
    <scope>NUCLEOTIDE SEQUENCE [LARGE SCALE GENOMIC DNA]</scope>
    <source>
        <strain evidence="3 4">RD01</strain>
    </source>
</reference>
<evidence type="ECO:0000313" key="3">
    <source>
        <dbReference type="EMBL" id="MDH5158890.1"/>
    </source>
</evidence>
<name>A0ABT6J2Y5_9STAP</name>
<organism evidence="3 4">
    <name type="scientific">Staphylococcus cohnii</name>
    <dbReference type="NCBI Taxonomy" id="29382"/>
    <lineage>
        <taxon>Bacteria</taxon>
        <taxon>Bacillati</taxon>
        <taxon>Bacillota</taxon>
        <taxon>Bacilli</taxon>
        <taxon>Bacillales</taxon>
        <taxon>Staphylococcaceae</taxon>
        <taxon>Staphylococcus</taxon>
        <taxon>Staphylococcus cohnii species complex</taxon>
    </lineage>
</organism>